<dbReference type="OrthoDB" id="1421278at2759"/>
<dbReference type="EMBL" id="UYSU01032313">
    <property type="protein sequence ID" value="VDL89073.1"/>
    <property type="molecule type" value="Genomic_DNA"/>
</dbReference>
<dbReference type="PANTHER" id="PTHR47027">
    <property type="entry name" value="REVERSE TRANSCRIPTASE DOMAIN-CONTAINING PROTEIN"/>
    <property type="match status" value="1"/>
</dbReference>
<dbReference type="WBParaSite" id="SSLN_0000277501-mRNA-1">
    <property type="protein sequence ID" value="SSLN_0000277501-mRNA-1"/>
    <property type="gene ID" value="SSLN_0000277501"/>
</dbReference>
<dbReference type="PANTHER" id="PTHR47027:SF26">
    <property type="entry name" value="REVERSE TRANSCRIPTASE DOMAIN-CONTAINING PROTEIN"/>
    <property type="match status" value="1"/>
</dbReference>
<proteinExistence type="predicted"/>
<organism evidence="5">
    <name type="scientific">Schistocephalus solidus</name>
    <name type="common">Tapeworm</name>
    <dbReference type="NCBI Taxonomy" id="70667"/>
    <lineage>
        <taxon>Eukaryota</taxon>
        <taxon>Metazoa</taxon>
        <taxon>Spiralia</taxon>
        <taxon>Lophotrochozoa</taxon>
        <taxon>Platyhelminthes</taxon>
        <taxon>Cestoda</taxon>
        <taxon>Eucestoda</taxon>
        <taxon>Diphyllobothriidea</taxon>
        <taxon>Diphyllobothriidae</taxon>
        <taxon>Schistocephalus</taxon>
    </lineage>
</organism>
<dbReference type="InterPro" id="IPR043502">
    <property type="entry name" value="DNA/RNA_pol_sf"/>
</dbReference>
<dbReference type="PROSITE" id="PS50878">
    <property type="entry name" value="RT_POL"/>
    <property type="match status" value="1"/>
</dbReference>
<evidence type="ECO:0000313" key="3">
    <source>
        <dbReference type="EMBL" id="VDL89073.1"/>
    </source>
</evidence>
<name>A0A183SEP0_SCHSO</name>
<evidence type="ECO:0000259" key="2">
    <source>
        <dbReference type="PROSITE" id="PS50878"/>
    </source>
</evidence>
<dbReference type="Pfam" id="PF00078">
    <property type="entry name" value="RVT_1"/>
    <property type="match status" value="1"/>
</dbReference>
<accession>A0A183SEP0</accession>
<dbReference type="Proteomes" id="UP000275846">
    <property type="component" value="Unassembled WGS sequence"/>
</dbReference>
<feature type="compositionally biased region" description="Basic and acidic residues" evidence="1">
    <location>
        <begin position="289"/>
        <end position="298"/>
    </location>
</feature>
<protein>
    <submittedName>
        <fullName evidence="5">Reverse transcriptase domain-containing protein</fullName>
    </submittedName>
</protein>
<dbReference type="SUPFAM" id="SSF56672">
    <property type="entry name" value="DNA/RNA polymerases"/>
    <property type="match status" value="1"/>
</dbReference>
<sequence length="310" mass="34165">MIARITDNGSVSEAFAVTNGVKQGCALAPTLFSLMFSAMLMDAYRDEQPGIRIAYRTDGHLLNSRRMQAPTRVSTTTVHDLLFADDCALNTVTEEDVQRSMDLFAAGCTDFGLTISTAKTVVMHQPPPSVEYNAPRINVNVGLFQLARPWTTTRTGELNQVRVSGVVCDSTSGMSISRTYKHLPASQKSFGKRESNQLDEVGVGFNFFWSGRPKAERRDTDSTALEVLGRAGRQQQRWFDDNDADISVLNCSSAISDAAIERLTQMGTNNDLDLPHSLPETAGPCNRFPAEKHRDPTQSRRRSKSKVDLG</sequence>
<keyword evidence="4" id="KW-1185">Reference proteome</keyword>
<feature type="domain" description="Reverse transcriptase" evidence="2">
    <location>
        <begin position="1"/>
        <end position="141"/>
    </location>
</feature>
<evidence type="ECO:0000313" key="5">
    <source>
        <dbReference type="WBParaSite" id="SSLN_0000277501-mRNA-1"/>
    </source>
</evidence>
<evidence type="ECO:0000256" key="1">
    <source>
        <dbReference type="SAM" id="MobiDB-lite"/>
    </source>
</evidence>
<feature type="region of interest" description="Disordered" evidence="1">
    <location>
        <begin position="270"/>
        <end position="310"/>
    </location>
</feature>
<dbReference type="AlphaFoldDB" id="A0A183SEP0"/>
<reference evidence="5" key="1">
    <citation type="submission" date="2016-06" db="UniProtKB">
        <authorList>
            <consortium name="WormBaseParasite"/>
        </authorList>
    </citation>
    <scope>IDENTIFICATION</scope>
</reference>
<evidence type="ECO:0000313" key="4">
    <source>
        <dbReference type="Proteomes" id="UP000275846"/>
    </source>
</evidence>
<gene>
    <name evidence="3" type="ORF">SSLN_LOCUS2688</name>
</gene>
<dbReference type="InterPro" id="IPR000477">
    <property type="entry name" value="RT_dom"/>
</dbReference>
<reference evidence="3 4" key="2">
    <citation type="submission" date="2018-11" db="EMBL/GenBank/DDBJ databases">
        <authorList>
            <consortium name="Pathogen Informatics"/>
        </authorList>
    </citation>
    <scope>NUCLEOTIDE SEQUENCE [LARGE SCALE GENOMIC DNA]</scope>
    <source>
        <strain evidence="3 4">NST_G2</strain>
    </source>
</reference>